<gene>
    <name evidence="1" type="ORF">FQN60_016777</name>
</gene>
<evidence type="ECO:0000313" key="2">
    <source>
        <dbReference type="Proteomes" id="UP000327493"/>
    </source>
</evidence>
<proteinExistence type="predicted"/>
<evidence type="ECO:0000313" key="1">
    <source>
        <dbReference type="EMBL" id="KAA8577454.1"/>
    </source>
</evidence>
<sequence>MLCYPALSAPRRTLHLNSLTGRQFLQKMKV</sequence>
<reference evidence="1 2" key="1">
    <citation type="submission" date="2019-08" db="EMBL/GenBank/DDBJ databases">
        <title>A chromosome-level genome assembly, high-density linkage maps, and genome scans reveal the genomic architecture of hybrid incompatibilities underlying speciation via character displacement in darters (Percidae: Etheostominae).</title>
        <authorList>
            <person name="Moran R.L."/>
            <person name="Catchen J.M."/>
            <person name="Fuller R.C."/>
        </authorList>
    </citation>
    <scope>NUCLEOTIDE SEQUENCE [LARGE SCALE GENOMIC DNA]</scope>
    <source>
        <strain evidence="1">EspeVRDwgs_2016</strain>
        <tissue evidence="1">Muscle</tissue>
    </source>
</reference>
<protein>
    <submittedName>
        <fullName evidence="1">Uncharacterized protein</fullName>
    </submittedName>
</protein>
<keyword evidence="2" id="KW-1185">Reference proteome</keyword>
<dbReference type="AlphaFoldDB" id="A0A5J5C6L9"/>
<accession>A0A5J5C6L9</accession>
<organism evidence="1 2">
    <name type="scientific">Etheostoma spectabile</name>
    <name type="common">orangethroat darter</name>
    <dbReference type="NCBI Taxonomy" id="54343"/>
    <lineage>
        <taxon>Eukaryota</taxon>
        <taxon>Metazoa</taxon>
        <taxon>Chordata</taxon>
        <taxon>Craniata</taxon>
        <taxon>Vertebrata</taxon>
        <taxon>Euteleostomi</taxon>
        <taxon>Actinopterygii</taxon>
        <taxon>Neopterygii</taxon>
        <taxon>Teleostei</taxon>
        <taxon>Neoteleostei</taxon>
        <taxon>Acanthomorphata</taxon>
        <taxon>Eupercaria</taxon>
        <taxon>Perciformes</taxon>
        <taxon>Percoidei</taxon>
        <taxon>Percidae</taxon>
        <taxon>Etheostomatinae</taxon>
        <taxon>Etheostoma</taxon>
    </lineage>
</organism>
<comment type="caution">
    <text evidence="1">The sequence shown here is derived from an EMBL/GenBank/DDBJ whole genome shotgun (WGS) entry which is preliminary data.</text>
</comment>
<name>A0A5J5C6L9_9PERO</name>
<dbReference type="EMBL" id="VOFY01002834">
    <property type="protein sequence ID" value="KAA8577454.1"/>
    <property type="molecule type" value="Genomic_DNA"/>
</dbReference>
<dbReference type="Proteomes" id="UP000327493">
    <property type="component" value="Unassembled WGS sequence"/>
</dbReference>